<evidence type="ECO:0000256" key="3">
    <source>
        <dbReference type="ARBA" id="ARBA00022692"/>
    </source>
</evidence>
<feature type="domain" description="Peptidase S54 rhomboid" evidence="8">
    <location>
        <begin position="136"/>
        <end position="268"/>
    </location>
</feature>
<dbReference type="SUPFAM" id="SSF144091">
    <property type="entry name" value="Rhomboid-like"/>
    <property type="match status" value="1"/>
</dbReference>
<protein>
    <submittedName>
        <fullName evidence="9">Rhomboid family intramembrane serine protease</fullName>
        <ecNumber evidence="9">3.4.21.105</ecNumber>
    </submittedName>
</protein>
<keyword evidence="3 7" id="KW-0812">Transmembrane</keyword>
<dbReference type="EMBL" id="JBHRZH010000062">
    <property type="protein sequence ID" value="MFC3766952.1"/>
    <property type="molecule type" value="Genomic_DNA"/>
</dbReference>
<dbReference type="GO" id="GO:0006508">
    <property type="term" value="P:proteolysis"/>
    <property type="evidence" value="ECO:0007669"/>
    <property type="project" value="UniProtKB-KW"/>
</dbReference>
<organism evidence="9 10">
    <name type="scientific">Tenggerimyces flavus</name>
    <dbReference type="NCBI Taxonomy" id="1708749"/>
    <lineage>
        <taxon>Bacteria</taxon>
        <taxon>Bacillati</taxon>
        <taxon>Actinomycetota</taxon>
        <taxon>Actinomycetes</taxon>
        <taxon>Propionibacteriales</taxon>
        <taxon>Nocardioidaceae</taxon>
        <taxon>Tenggerimyces</taxon>
    </lineage>
</organism>
<comment type="similarity">
    <text evidence="2">Belongs to the peptidase S54 family.</text>
</comment>
<dbReference type="InterPro" id="IPR035952">
    <property type="entry name" value="Rhomboid-like_sf"/>
</dbReference>
<keyword evidence="5 7" id="KW-1133">Transmembrane helix</keyword>
<evidence type="ECO:0000313" key="9">
    <source>
        <dbReference type="EMBL" id="MFC3766952.1"/>
    </source>
</evidence>
<evidence type="ECO:0000256" key="5">
    <source>
        <dbReference type="ARBA" id="ARBA00022989"/>
    </source>
</evidence>
<dbReference type="Gene3D" id="1.20.1540.10">
    <property type="entry name" value="Rhomboid-like"/>
    <property type="match status" value="1"/>
</dbReference>
<sequence>MTDESRRPDEGANVDPAGVPADEAVPTCYRHPDRESYIRCQRCDRYICPDCQRQASVGFQCVECVREGQRDQPAARTRFGGVIRGNDGVVTKVILGINIVIFVLGMLSPALIQWMQLVGRIGFADQIGAAGGVAGGEVWRLITSVFVHVQIWHLAVNMFTLWILGPPLERLLGRARFTALYLVAGLTGSAVAYAFTDPRVGVVGASGALFGLFGATVMLSRKMKADMSWFLGTLAINVVINVLFARFLSWQGHLGGFIGGLLLGAALAYAPRERRDLYQILGFVGVGLLAIGLIVWRTASLV</sequence>
<evidence type="ECO:0000256" key="6">
    <source>
        <dbReference type="ARBA" id="ARBA00023136"/>
    </source>
</evidence>
<dbReference type="EC" id="3.4.21.105" evidence="9"/>
<feature type="transmembrane region" description="Helical" evidence="7">
    <location>
        <begin position="254"/>
        <end position="270"/>
    </location>
</feature>
<dbReference type="PANTHER" id="PTHR43731">
    <property type="entry name" value="RHOMBOID PROTEASE"/>
    <property type="match status" value="1"/>
</dbReference>
<accession>A0ABV7YPG9</accession>
<feature type="transmembrane region" description="Helical" evidence="7">
    <location>
        <begin position="227"/>
        <end position="248"/>
    </location>
</feature>
<evidence type="ECO:0000313" key="10">
    <source>
        <dbReference type="Proteomes" id="UP001595699"/>
    </source>
</evidence>
<reference evidence="10" key="1">
    <citation type="journal article" date="2019" name="Int. J. Syst. Evol. Microbiol.">
        <title>The Global Catalogue of Microorganisms (GCM) 10K type strain sequencing project: providing services to taxonomists for standard genome sequencing and annotation.</title>
        <authorList>
            <consortium name="The Broad Institute Genomics Platform"/>
            <consortium name="The Broad Institute Genome Sequencing Center for Infectious Disease"/>
            <person name="Wu L."/>
            <person name="Ma J."/>
        </authorList>
    </citation>
    <scope>NUCLEOTIDE SEQUENCE [LARGE SCALE GENOMIC DNA]</scope>
    <source>
        <strain evidence="10">CGMCC 4.7241</strain>
    </source>
</reference>
<dbReference type="RefSeq" id="WP_205115861.1">
    <property type="nucleotide sequence ID" value="NZ_JAFBCM010000001.1"/>
</dbReference>
<dbReference type="InterPro" id="IPR050925">
    <property type="entry name" value="Rhomboid_protease_S54"/>
</dbReference>
<comment type="subcellular location">
    <subcellularLocation>
        <location evidence="1">Membrane</location>
        <topology evidence="1">Multi-pass membrane protein</topology>
    </subcellularLocation>
</comment>
<keyword evidence="6 7" id="KW-0472">Membrane</keyword>
<gene>
    <name evidence="9" type="ORF">ACFOUW_39420</name>
</gene>
<keyword evidence="10" id="KW-1185">Reference proteome</keyword>
<feature type="transmembrane region" description="Helical" evidence="7">
    <location>
        <begin position="93"/>
        <end position="112"/>
    </location>
</feature>
<feature type="transmembrane region" description="Helical" evidence="7">
    <location>
        <begin position="177"/>
        <end position="195"/>
    </location>
</feature>
<comment type="caution">
    <text evidence="9">The sequence shown here is derived from an EMBL/GenBank/DDBJ whole genome shotgun (WGS) entry which is preliminary data.</text>
</comment>
<evidence type="ECO:0000256" key="4">
    <source>
        <dbReference type="ARBA" id="ARBA00022801"/>
    </source>
</evidence>
<feature type="transmembrane region" description="Helical" evidence="7">
    <location>
        <begin position="145"/>
        <end position="165"/>
    </location>
</feature>
<dbReference type="GO" id="GO:0008233">
    <property type="term" value="F:peptidase activity"/>
    <property type="evidence" value="ECO:0007669"/>
    <property type="project" value="UniProtKB-KW"/>
</dbReference>
<name>A0ABV7YPG9_9ACTN</name>
<dbReference type="PANTHER" id="PTHR43731:SF14">
    <property type="entry name" value="PRESENILIN-ASSOCIATED RHOMBOID-LIKE PROTEIN, MITOCHONDRIAL"/>
    <property type="match status" value="1"/>
</dbReference>
<keyword evidence="4 9" id="KW-0378">Hydrolase</keyword>
<dbReference type="InterPro" id="IPR022764">
    <property type="entry name" value="Peptidase_S54_rhomboid_dom"/>
</dbReference>
<keyword evidence="9" id="KW-0645">Protease</keyword>
<proteinExistence type="inferred from homology"/>
<evidence type="ECO:0000256" key="2">
    <source>
        <dbReference type="ARBA" id="ARBA00009045"/>
    </source>
</evidence>
<dbReference type="Pfam" id="PF01694">
    <property type="entry name" value="Rhomboid"/>
    <property type="match status" value="1"/>
</dbReference>
<dbReference type="Proteomes" id="UP001595699">
    <property type="component" value="Unassembled WGS sequence"/>
</dbReference>
<evidence type="ECO:0000259" key="8">
    <source>
        <dbReference type="Pfam" id="PF01694"/>
    </source>
</evidence>
<evidence type="ECO:0000256" key="1">
    <source>
        <dbReference type="ARBA" id="ARBA00004141"/>
    </source>
</evidence>
<feature type="transmembrane region" description="Helical" evidence="7">
    <location>
        <begin position="277"/>
        <end position="296"/>
    </location>
</feature>
<feature type="transmembrane region" description="Helical" evidence="7">
    <location>
        <begin position="201"/>
        <end position="220"/>
    </location>
</feature>
<evidence type="ECO:0000256" key="7">
    <source>
        <dbReference type="SAM" id="Phobius"/>
    </source>
</evidence>